<dbReference type="SUPFAM" id="SSF53850">
    <property type="entry name" value="Periplasmic binding protein-like II"/>
    <property type="match status" value="1"/>
</dbReference>
<dbReference type="CDD" id="cd08434">
    <property type="entry name" value="PBP2_GltC_like"/>
    <property type="match status" value="1"/>
</dbReference>
<dbReference type="Pfam" id="PF03466">
    <property type="entry name" value="LysR_substrate"/>
    <property type="match status" value="1"/>
</dbReference>
<dbReference type="PRINTS" id="PR00039">
    <property type="entry name" value="HTHLYSR"/>
</dbReference>
<keyword evidence="2" id="KW-0805">Transcription regulation</keyword>
<evidence type="ECO:0000259" key="6">
    <source>
        <dbReference type="PROSITE" id="PS50931"/>
    </source>
</evidence>
<evidence type="ECO:0000313" key="8">
    <source>
        <dbReference type="Proteomes" id="UP001284601"/>
    </source>
</evidence>
<keyword evidence="4" id="KW-0804">Transcription</keyword>
<evidence type="ECO:0000313" key="7">
    <source>
        <dbReference type="EMBL" id="MDW5596026.1"/>
    </source>
</evidence>
<dbReference type="PROSITE" id="PS50931">
    <property type="entry name" value="HTH_LYSR"/>
    <property type="match status" value="1"/>
</dbReference>
<protein>
    <submittedName>
        <fullName evidence="7">LysR family transcriptional regulator</fullName>
    </submittedName>
</protein>
<dbReference type="InterPro" id="IPR036388">
    <property type="entry name" value="WH-like_DNA-bd_sf"/>
</dbReference>
<dbReference type="InterPro" id="IPR005119">
    <property type="entry name" value="LysR_subst-bd"/>
</dbReference>
<comment type="caution">
    <text evidence="7">The sequence shown here is derived from an EMBL/GenBank/DDBJ whole genome shotgun (WGS) entry which is preliminary data.</text>
</comment>
<gene>
    <name evidence="7" type="ORF">R7226_16880</name>
</gene>
<dbReference type="EMBL" id="JAWSTH010000045">
    <property type="protein sequence ID" value="MDW5596026.1"/>
    <property type="molecule type" value="Genomic_DNA"/>
</dbReference>
<accession>A0ABU4HRS2</accession>
<dbReference type="Proteomes" id="UP001284601">
    <property type="component" value="Unassembled WGS sequence"/>
</dbReference>
<keyword evidence="8" id="KW-1185">Reference proteome</keyword>
<dbReference type="PANTHER" id="PTHR30346">
    <property type="entry name" value="TRANSCRIPTIONAL DUAL REGULATOR HCAR-RELATED"/>
    <property type="match status" value="1"/>
</dbReference>
<dbReference type="InterPro" id="IPR000847">
    <property type="entry name" value="LysR_HTH_N"/>
</dbReference>
<dbReference type="RefSeq" id="WP_318598381.1">
    <property type="nucleotide sequence ID" value="NZ_JAWSTH010000045.1"/>
</dbReference>
<reference evidence="8" key="1">
    <citation type="submission" date="2023-07" db="EMBL/GenBank/DDBJ databases">
        <title>Conexibacter stalactiti sp. nov., isolated from stalactites in a lava cave and emended description of the genus Conexibacter.</title>
        <authorList>
            <person name="Lee S.D."/>
        </authorList>
    </citation>
    <scope>NUCLEOTIDE SEQUENCE [LARGE SCALE GENOMIC DNA]</scope>
    <source>
        <strain evidence="8">KCTC 39840</strain>
    </source>
</reference>
<evidence type="ECO:0000256" key="2">
    <source>
        <dbReference type="ARBA" id="ARBA00023015"/>
    </source>
</evidence>
<proteinExistence type="inferred from homology"/>
<dbReference type="PANTHER" id="PTHR30346:SF28">
    <property type="entry name" value="HTH-TYPE TRANSCRIPTIONAL REGULATOR CYNR"/>
    <property type="match status" value="1"/>
</dbReference>
<sequence>MTFEELRWFVAVAEREHVTAAAAELHVSQPALSRALARVQADVGVPLFDRDGRRLRLNRYGRLYLEHARRALAQLDAGRDELAEATGASGGGTVELAFLHTLGTWLVPALLRAFGAAHPAITLRLAQDSAAEMLQALRSGSADLVITSPRPDDPTIGWQTLASEPLRLVVPPGHRLAGRRRVRLADVAADPFVAMKAEYGLRGVTDELCTRAGFSPRIAFEGDDIGTLRGLVAAGLGVALLPPPHSAGAEIAQPATPHLQLSDRGAARQLGLAWETTRWRSPAVETFRAFVVEHGRELATPGADAPADPTPPARAAGRRRR</sequence>
<dbReference type="Gene3D" id="3.40.190.290">
    <property type="match status" value="1"/>
</dbReference>
<feature type="domain" description="HTH lysR-type" evidence="6">
    <location>
        <begin position="1"/>
        <end position="58"/>
    </location>
</feature>
<evidence type="ECO:0000256" key="1">
    <source>
        <dbReference type="ARBA" id="ARBA00009437"/>
    </source>
</evidence>
<evidence type="ECO:0000256" key="3">
    <source>
        <dbReference type="ARBA" id="ARBA00023125"/>
    </source>
</evidence>
<dbReference type="Gene3D" id="1.10.10.10">
    <property type="entry name" value="Winged helix-like DNA-binding domain superfamily/Winged helix DNA-binding domain"/>
    <property type="match status" value="1"/>
</dbReference>
<evidence type="ECO:0000256" key="5">
    <source>
        <dbReference type="SAM" id="MobiDB-lite"/>
    </source>
</evidence>
<comment type="similarity">
    <text evidence="1">Belongs to the LysR transcriptional regulatory family.</text>
</comment>
<feature type="region of interest" description="Disordered" evidence="5">
    <location>
        <begin position="298"/>
        <end position="321"/>
    </location>
</feature>
<evidence type="ECO:0000256" key="4">
    <source>
        <dbReference type="ARBA" id="ARBA00023163"/>
    </source>
</evidence>
<dbReference type="InterPro" id="IPR036390">
    <property type="entry name" value="WH_DNA-bd_sf"/>
</dbReference>
<dbReference type="Pfam" id="PF00126">
    <property type="entry name" value="HTH_1"/>
    <property type="match status" value="1"/>
</dbReference>
<organism evidence="7 8">
    <name type="scientific">Conexibacter stalactiti</name>
    <dbReference type="NCBI Taxonomy" id="1940611"/>
    <lineage>
        <taxon>Bacteria</taxon>
        <taxon>Bacillati</taxon>
        <taxon>Actinomycetota</taxon>
        <taxon>Thermoleophilia</taxon>
        <taxon>Solirubrobacterales</taxon>
        <taxon>Conexibacteraceae</taxon>
        <taxon>Conexibacter</taxon>
    </lineage>
</organism>
<keyword evidence="3" id="KW-0238">DNA-binding</keyword>
<dbReference type="SUPFAM" id="SSF46785">
    <property type="entry name" value="Winged helix' DNA-binding domain"/>
    <property type="match status" value="1"/>
</dbReference>
<name>A0ABU4HRS2_9ACTN</name>